<feature type="binding site" description="axial binding residue" evidence="11">
    <location>
        <position position="451"/>
    </location>
    <ligand>
        <name>heme</name>
        <dbReference type="ChEBI" id="CHEBI:30413"/>
    </ligand>
    <ligandPart>
        <name>Fe</name>
        <dbReference type="ChEBI" id="CHEBI:18248"/>
    </ligandPart>
</feature>
<name>A0A835V542_VANPL</name>
<gene>
    <name evidence="13" type="ORF">HPP92_011530</name>
</gene>
<evidence type="ECO:0000256" key="6">
    <source>
        <dbReference type="ARBA" id="ARBA00022989"/>
    </source>
</evidence>
<evidence type="ECO:0000256" key="3">
    <source>
        <dbReference type="ARBA" id="ARBA00022617"/>
    </source>
</evidence>
<keyword evidence="8 11" id="KW-0408">Iron</keyword>
<keyword evidence="7 12" id="KW-0560">Oxidoreductase</keyword>
<dbReference type="GO" id="GO:0016020">
    <property type="term" value="C:membrane"/>
    <property type="evidence" value="ECO:0007669"/>
    <property type="project" value="UniProtKB-SubCell"/>
</dbReference>
<keyword evidence="3 11" id="KW-0349">Heme</keyword>
<dbReference type="InterPro" id="IPR050665">
    <property type="entry name" value="Cytochrome_P450_Monooxygen"/>
</dbReference>
<dbReference type="InterPro" id="IPR002401">
    <property type="entry name" value="Cyt_P450_E_grp-I"/>
</dbReference>
<dbReference type="AlphaFoldDB" id="A0A835V542"/>
<dbReference type="InterPro" id="IPR001128">
    <property type="entry name" value="Cyt_P450"/>
</dbReference>
<comment type="caution">
    <text evidence="13">The sequence shown here is derived from an EMBL/GenBank/DDBJ whole genome shotgun (WGS) entry which is preliminary data.</text>
</comment>
<evidence type="ECO:0000256" key="5">
    <source>
        <dbReference type="ARBA" id="ARBA00022723"/>
    </source>
</evidence>
<dbReference type="PANTHER" id="PTHR24282">
    <property type="entry name" value="CYTOCHROME P450 FAMILY MEMBER"/>
    <property type="match status" value="1"/>
</dbReference>
<keyword evidence="5 11" id="KW-0479">Metal-binding</keyword>
<evidence type="ECO:0000313" key="13">
    <source>
        <dbReference type="EMBL" id="KAG0483446.1"/>
    </source>
</evidence>
<comment type="subcellular location">
    <subcellularLocation>
        <location evidence="1">Membrane</location>
    </subcellularLocation>
</comment>
<dbReference type="EMBL" id="JADCNM010000005">
    <property type="protein sequence ID" value="KAG0483446.1"/>
    <property type="molecule type" value="Genomic_DNA"/>
</dbReference>
<dbReference type="GO" id="GO:0020037">
    <property type="term" value="F:heme binding"/>
    <property type="evidence" value="ECO:0007669"/>
    <property type="project" value="InterPro"/>
</dbReference>
<sequence length="503" mass="57245">MQTLLVVCLAFLALLILKLLRSLLWYPLQIQRRFARQGIRGPPRRLLAGGNAGDIRELYAKALLEPVPHLSHDFAGRVAPHYAQWSKRYGRTFLYWFGSQARLALGDPAIVKAVLADTSGAIDKAAFNPSSRVLFGEGLVGLTGEKWARHRRVVAPAFSMERVKSWIPEIATSVVNLLDKWEMQGGQNSEFEADIHKECHILSADIISRIAFGSNYEEGRKIFKLQEEMLPLISIALRSVYIPGFRFLPTAKNLKRRRINKEIEDLLSKLIQINGEKSENDRNLLGLMFSANEDEEKEKFGREEIIEECKTFYFAGKETTANVLTWAMLLLAIHQDWQMKAREEVRTICGWHKHPIMEDLNRFKLVSMILKETLRLYSPAVLINRLTIRDVKLGGIDIPAGTFIYIPLISIHHDAEIWGRDANEFNPMRFNNAEKGESPVFLPFGLGPRVCVGQNLALVELKVALSMILQRFEIALSPSYVHAPRLLLTLEPQYGVQLLLRKI</sequence>
<evidence type="ECO:0000313" key="14">
    <source>
        <dbReference type="Proteomes" id="UP000639772"/>
    </source>
</evidence>
<evidence type="ECO:0000256" key="1">
    <source>
        <dbReference type="ARBA" id="ARBA00004370"/>
    </source>
</evidence>
<keyword evidence="9 12" id="KW-0503">Monooxygenase</keyword>
<dbReference type="PROSITE" id="PS00086">
    <property type="entry name" value="CYTOCHROME_P450"/>
    <property type="match status" value="1"/>
</dbReference>
<evidence type="ECO:0000256" key="4">
    <source>
        <dbReference type="ARBA" id="ARBA00022692"/>
    </source>
</evidence>
<keyword evidence="10" id="KW-0472">Membrane</keyword>
<evidence type="ECO:0000256" key="11">
    <source>
        <dbReference type="PIRSR" id="PIRSR602401-1"/>
    </source>
</evidence>
<evidence type="ECO:0000256" key="7">
    <source>
        <dbReference type="ARBA" id="ARBA00023002"/>
    </source>
</evidence>
<evidence type="ECO:0000256" key="10">
    <source>
        <dbReference type="ARBA" id="ARBA00023136"/>
    </source>
</evidence>
<evidence type="ECO:0000256" key="2">
    <source>
        <dbReference type="ARBA" id="ARBA00010617"/>
    </source>
</evidence>
<organism evidence="13 14">
    <name type="scientific">Vanilla planifolia</name>
    <name type="common">Vanilla</name>
    <dbReference type="NCBI Taxonomy" id="51239"/>
    <lineage>
        <taxon>Eukaryota</taxon>
        <taxon>Viridiplantae</taxon>
        <taxon>Streptophyta</taxon>
        <taxon>Embryophyta</taxon>
        <taxon>Tracheophyta</taxon>
        <taxon>Spermatophyta</taxon>
        <taxon>Magnoliopsida</taxon>
        <taxon>Liliopsida</taxon>
        <taxon>Asparagales</taxon>
        <taxon>Orchidaceae</taxon>
        <taxon>Vanilloideae</taxon>
        <taxon>Vanilleae</taxon>
        <taxon>Vanilla</taxon>
    </lineage>
</organism>
<dbReference type="PRINTS" id="PR00463">
    <property type="entry name" value="EP450I"/>
</dbReference>
<dbReference type="PRINTS" id="PR00385">
    <property type="entry name" value="P450"/>
</dbReference>
<evidence type="ECO:0000256" key="8">
    <source>
        <dbReference type="ARBA" id="ARBA00023004"/>
    </source>
</evidence>
<dbReference type="InterPro" id="IPR036396">
    <property type="entry name" value="Cyt_P450_sf"/>
</dbReference>
<dbReference type="Pfam" id="PF00067">
    <property type="entry name" value="p450"/>
    <property type="match status" value="1"/>
</dbReference>
<dbReference type="GO" id="GO:0006629">
    <property type="term" value="P:lipid metabolic process"/>
    <property type="evidence" value="ECO:0007669"/>
    <property type="project" value="UniProtKB-ARBA"/>
</dbReference>
<keyword evidence="6" id="KW-1133">Transmembrane helix</keyword>
<dbReference type="Gene3D" id="1.10.630.10">
    <property type="entry name" value="Cytochrome P450"/>
    <property type="match status" value="1"/>
</dbReference>
<dbReference type="GO" id="GO:0016705">
    <property type="term" value="F:oxidoreductase activity, acting on paired donors, with incorporation or reduction of molecular oxygen"/>
    <property type="evidence" value="ECO:0007669"/>
    <property type="project" value="InterPro"/>
</dbReference>
<dbReference type="PANTHER" id="PTHR24282:SF211">
    <property type="entry name" value="CYTOCHROME P450-RELATED"/>
    <property type="match status" value="1"/>
</dbReference>
<reference evidence="13 14" key="1">
    <citation type="journal article" date="2020" name="Nat. Food">
        <title>A phased Vanilla planifolia genome enables genetic improvement of flavour and production.</title>
        <authorList>
            <person name="Hasing T."/>
            <person name="Tang H."/>
            <person name="Brym M."/>
            <person name="Khazi F."/>
            <person name="Huang T."/>
            <person name="Chambers A.H."/>
        </authorList>
    </citation>
    <scope>NUCLEOTIDE SEQUENCE [LARGE SCALE GENOMIC DNA]</scope>
    <source>
        <tissue evidence="13">Leaf</tissue>
    </source>
</reference>
<comment type="similarity">
    <text evidence="2 12">Belongs to the cytochrome P450 family.</text>
</comment>
<proteinExistence type="inferred from homology"/>
<accession>A0A835V542</accession>
<keyword evidence="4" id="KW-0812">Transmembrane</keyword>
<dbReference type="OrthoDB" id="1470350at2759"/>
<evidence type="ECO:0008006" key="15">
    <source>
        <dbReference type="Google" id="ProtNLM"/>
    </source>
</evidence>
<dbReference type="SUPFAM" id="SSF48264">
    <property type="entry name" value="Cytochrome P450"/>
    <property type="match status" value="1"/>
</dbReference>
<comment type="cofactor">
    <cofactor evidence="11">
        <name>heme</name>
        <dbReference type="ChEBI" id="CHEBI:30413"/>
    </cofactor>
</comment>
<dbReference type="InterPro" id="IPR017972">
    <property type="entry name" value="Cyt_P450_CS"/>
</dbReference>
<dbReference type="Proteomes" id="UP000639772">
    <property type="component" value="Unassembled WGS sequence"/>
</dbReference>
<protein>
    <recommendedName>
        <fullName evidence="15">Cytochrome P450</fullName>
    </recommendedName>
</protein>
<evidence type="ECO:0000256" key="9">
    <source>
        <dbReference type="ARBA" id="ARBA00023033"/>
    </source>
</evidence>
<evidence type="ECO:0000256" key="12">
    <source>
        <dbReference type="RuleBase" id="RU000461"/>
    </source>
</evidence>
<dbReference type="GO" id="GO:0004497">
    <property type="term" value="F:monooxygenase activity"/>
    <property type="evidence" value="ECO:0007669"/>
    <property type="project" value="UniProtKB-KW"/>
</dbReference>
<dbReference type="GO" id="GO:0005506">
    <property type="term" value="F:iron ion binding"/>
    <property type="evidence" value="ECO:0007669"/>
    <property type="project" value="InterPro"/>
</dbReference>